<protein>
    <submittedName>
        <fullName evidence="1">Choice-of-anchor I family protein</fullName>
    </submittedName>
</protein>
<comment type="caution">
    <text evidence="1">The sequence shown here is derived from an EMBL/GenBank/DDBJ whole genome shotgun (WGS) entry which is preliminary data.</text>
</comment>
<evidence type="ECO:0000313" key="1">
    <source>
        <dbReference type="EMBL" id="MCY4745421.1"/>
    </source>
</evidence>
<organism evidence="1 2">
    <name type="scientific">Roseateles hydrophilus</name>
    <dbReference type="NCBI Taxonomy" id="2975054"/>
    <lineage>
        <taxon>Bacteria</taxon>
        <taxon>Pseudomonadati</taxon>
        <taxon>Pseudomonadota</taxon>
        <taxon>Betaproteobacteria</taxon>
        <taxon>Burkholderiales</taxon>
        <taxon>Sphaerotilaceae</taxon>
        <taxon>Roseateles</taxon>
    </lineage>
</organism>
<sequence length="509" mass="52331">MKPTRLFHALSAALAFSLGASTAGAASLLDNAQQLWGVTHAGTPAGFLSEIVAFDATTKTLWVSGVSGVNVLDARTGASLSFIDTRAWGSINSVAIKNGVAAFAIEASDRTQPGLVQLYDTTSRSLLAGTNNITVGALPDMLTFTPDGSRLLVANEGTPSTYGARIGTSVPQVFGSSANDPVGSVSIIDVASRTVTATATLAGVAQTGSHIRTGTGMDFEPEYITVNKAGTQAYVSLQEANAMGVLDLQSGQFTKVVGLGAKDFSQAANAIDTSNNGTVSFQTVAAKGLYMPDGMASFQSGSKTYVVMANEGDFREDDKDRVTGKSLGATGVLDPLRVSATDSSAGDLYAAGARSFSIRDADGNLVYDSGNILDVQANLAGLYNDGRSRDKGVEPEGVSLLEIGGKTFAFIGLERTTTGTVAVFDIDVNDPSKTSFVRLLTMNGAIAPEGLTAFTMDGMHYLAVSAEGADGLNAGTALFALAPVPEPSTYALLLGGLGLIGAVARRRNA</sequence>
<gene>
    <name evidence="1" type="ORF">NYO99_10605</name>
</gene>
<dbReference type="EMBL" id="JAPPUY010000002">
    <property type="protein sequence ID" value="MCY4745421.1"/>
    <property type="molecule type" value="Genomic_DNA"/>
</dbReference>
<accession>A0ACC6CAK1</accession>
<proteinExistence type="predicted"/>
<keyword evidence="2" id="KW-1185">Reference proteome</keyword>
<name>A0ACC6CAK1_9BURK</name>
<evidence type="ECO:0000313" key="2">
    <source>
        <dbReference type="Proteomes" id="UP001076464"/>
    </source>
</evidence>
<reference evidence="1" key="1">
    <citation type="submission" date="2022-08" db="EMBL/GenBank/DDBJ databases">
        <title>Genome sequencing of Pelomonas sp. UHG3.</title>
        <authorList>
            <person name="So Y."/>
        </authorList>
    </citation>
    <scope>NUCLEOTIDE SEQUENCE</scope>
    <source>
        <strain evidence="1">UHG3</strain>
    </source>
</reference>
<dbReference type="Proteomes" id="UP001076464">
    <property type="component" value="Unassembled WGS sequence"/>
</dbReference>